<evidence type="ECO:0000256" key="1">
    <source>
        <dbReference type="SAM" id="MobiDB-lite"/>
    </source>
</evidence>
<gene>
    <name evidence="2" type="ORF">VP1G_11004</name>
</gene>
<dbReference type="Proteomes" id="UP000078576">
    <property type="component" value="Unassembled WGS sequence"/>
</dbReference>
<dbReference type="AlphaFoldDB" id="A0A194V2I8"/>
<sequence length="97" mass="10002">MSGGISQQTGYGDALVDGKPVPDEQHEVLEPGLEHGVSGHRDGDVGGGADERPCEPGHALRAPGEDLERQGDAVDVGAVVGYDAQRQDDEAETPEAA</sequence>
<feature type="compositionally biased region" description="Basic and acidic residues" evidence="1">
    <location>
        <begin position="20"/>
        <end position="55"/>
    </location>
</feature>
<evidence type="ECO:0000313" key="2">
    <source>
        <dbReference type="EMBL" id="KUI58123.1"/>
    </source>
</evidence>
<evidence type="ECO:0000313" key="3">
    <source>
        <dbReference type="Proteomes" id="UP000078576"/>
    </source>
</evidence>
<feature type="region of interest" description="Disordered" evidence="1">
    <location>
        <begin position="1"/>
        <end position="97"/>
    </location>
</feature>
<keyword evidence="3" id="KW-1185">Reference proteome</keyword>
<protein>
    <submittedName>
        <fullName evidence="2">Uncharacterized protein</fullName>
    </submittedName>
</protein>
<name>A0A194V2I8_CYTMA</name>
<dbReference type="EMBL" id="KN714709">
    <property type="protein sequence ID" value="KUI58123.1"/>
    <property type="molecule type" value="Genomic_DNA"/>
</dbReference>
<organism evidence="2 3">
    <name type="scientific">Cytospora mali</name>
    <name type="common">Apple Valsa canker fungus</name>
    <name type="synonym">Valsa mali</name>
    <dbReference type="NCBI Taxonomy" id="578113"/>
    <lineage>
        <taxon>Eukaryota</taxon>
        <taxon>Fungi</taxon>
        <taxon>Dikarya</taxon>
        <taxon>Ascomycota</taxon>
        <taxon>Pezizomycotina</taxon>
        <taxon>Sordariomycetes</taxon>
        <taxon>Sordariomycetidae</taxon>
        <taxon>Diaporthales</taxon>
        <taxon>Cytosporaceae</taxon>
        <taxon>Cytospora</taxon>
    </lineage>
</organism>
<feature type="compositionally biased region" description="Low complexity" evidence="1">
    <location>
        <begin position="73"/>
        <end position="84"/>
    </location>
</feature>
<feature type="compositionally biased region" description="Polar residues" evidence="1">
    <location>
        <begin position="1"/>
        <end position="10"/>
    </location>
</feature>
<proteinExistence type="predicted"/>
<accession>A0A194V2I8</accession>
<feature type="compositionally biased region" description="Basic and acidic residues" evidence="1">
    <location>
        <begin position="63"/>
        <end position="72"/>
    </location>
</feature>
<reference evidence="3" key="1">
    <citation type="submission" date="2014-12" db="EMBL/GenBank/DDBJ databases">
        <title>Genome Sequence of Valsa Canker Pathogens Uncovers a Specific Adaption of Colonization on Woody Bark.</title>
        <authorList>
            <person name="Yin Z."/>
            <person name="Liu H."/>
            <person name="Gao X."/>
            <person name="Li Z."/>
            <person name="Song N."/>
            <person name="Ke X."/>
            <person name="Dai Q."/>
            <person name="Wu Y."/>
            <person name="Sun Y."/>
            <person name="Xu J.-R."/>
            <person name="Kang Z.K."/>
            <person name="Wang L."/>
            <person name="Huang L."/>
        </authorList>
    </citation>
    <scope>NUCLEOTIDE SEQUENCE [LARGE SCALE GENOMIC DNA]</scope>
    <source>
        <strain evidence="3">SXYL134</strain>
    </source>
</reference>